<evidence type="ECO:0000313" key="2">
    <source>
        <dbReference type="Proteomes" id="UP000631114"/>
    </source>
</evidence>
<dbReference type="EMBL" id="JADFTS010000008">
    <property type="protein sequence ID" value="KAF9591922.1"/>
    <property type="molecule type" value="Genomic_DNA"/>
</dbReference>
<reference evidence="1 2" key="1">
    <citation type="submission" date="2020-10" db="EMBL/GenBank/DDBJ databases">
        <title>The Coptis chinensis genome and diversification of protoberbering-type alkaloids.</title>
        <authorList>
            <person name="Wang B."/>
            <person name="Shu S."/>
            <person name="Song C."/>
            <person name="Liu Y."/>
        </authorList>
    </citation>
    <scope>NUCLEOTIDE SEQUENCE [LARGE SCALE GENOMIC DNA]</scope>
    <source>
        <strain evidence="1">HL-2020</strain>
        <tissue evidence="1">Leaf</tissue>
    </source>
</reference>
<organism evidence="1 2">
    <name type="scientific">Coptis chinensis</name>
    <dbReference type="NCBI Taxonomy" id="261450"/>
    <lineage>
        <taxon>Eukaryota</taxon>
        <taxon>Viridiplantae</taxon>
        <taxon>Streptophyta</taxon>
        <taxon>Embryophyta</taxon>
        <taxon>Tracheophyta</taxon>
        <taxon>Spermatophyta</taxon>
        <taxon>Magnoliopsida</taxon>
        <taxon>Ranunculales</taxon>
        <taxon>Ranunculaceae</taxon>
        <taxon>Coptidoideae</taxon>
        <taxon>Coptis</taxon>
    </lineage>
</organism>
<gene>
    <name evidence="1" type="ORF">IFM89_010280</name>
</gene>
<dbReference type="OrthoDB" id="1676101at2759"/>
<sequence>MDEIMNKVGSYWLGKRADKEINSVGDDFSSLSTSIEGGAKWLVNKLKVPTNEFTWDFGIRPSFLLVKFAVEILELHKLTNMIGMKAAWWWHSIIKDEPHLERLQSPTQRSCAKSVTCGAKALRNLVLQ</sequence>
<keyword evidence="2" id="KW-1185">Reference proteome</keyword>
<evidence type="ECO:0000313" key="1">
    <source>
        <dbReference type="EMBL" id="KAF9591922.1"/>
    </source>
</evidence>
<comment type="caution">
    <text evidence="1">The sequence shown here is derived from an EMBL/GenBank/DDBJ whole genome shotgun (WGS) entry which is preliminary data.</text>
</comment>
<dbReference type="AlphaFoldDB" id="A0A835LGS8"/>
<proteinExistence type="predicted"/>
<name>A0A835LGS8_9MAGN</name>
<accession>A0A835LGS8</accession>
<dbReference type="Proteomes" id="UP000631114">
    <property type="component" value="Unassembled WGS sequence"/>
</dbReference>
<protein>
    <submittedName>
        <fullName evidence="1">Uncharacterized protein</fullName>
    </submittedName>
</protein>